<evidence type="ECO:0000313" key="2">
    <source>
        <dbReference type="EMBL" id="OMO77554.1"/>
    </source>
</evidence>
<comment type="caution">
    <text evidence="2">The sequence shown here is derived from an EMBL/GenBank/DDBJ whole genome shotgun (WGS) entry which is preliminary data.</text>
</comment>
<name>A0A1R3I4R9_9ROSI</name>
<reference evidence="3" key="1">
    <citation type="submission" date="2013-09" db="EMBL/GenBank/DDBJ databases">
        <title>Corchorus olitorius genome sequencing.</title>
        <authorList>
            <person name="Alam M."/>
            <person name="Haque M.S."/>
            <person name="Islam M.S."/>
            <person name="Emdad E.M."/>
            <person name="Islam M.M."/>
            <person name="Ahmed B."/>
            <person name="Halim A."/>
            <person name="Hossen Q.M.M."/>
            <person name="Hossain M.Z."/>
            <person name="Ahmed R."/>
            <person name="Khan M.M."/>
            <person name="Islam R."/>
            <person name="Rashid M.M."/>
            <person name="Khan S.A."/>
            <person name="Rahman M.S."/>
            <person name="Alam M."/>
            <person name="Yahiya A.S."/>
            <person name="Khan M.S."/>
            <person name="Azam M.S."/>
            <person name="Haque T."/>
            <person name="Lashkar M.Z.H."/>
            <person name="Akhand A.I."/>
            <person name="Morshed G."/>
            <person name="Roy S."/>
            <person name="Uddin K.S."/>
            <person name="Rabeya T."/>
            <person name="Hossain A.S."/>
            <person name="Chowdhury A."/>
            <person name="Snigdha A.R."/>
            <person name="Mortoza M.S."/>
            <person name="Matin S.A."/>
            <person name="Hoque S.M.E."/>
            <person name="Islam M.K."/>
            <person name="Roy D.K."/>
            <person name="Haider R."/>
            <person name="Moosa M.M."/>
            <person name="Elias S.M."/>
            <person name="Hasan A.M."/>
            <person name="Jahan S."/>
            <person name="Shafiuddin M."/>
            <person name="Mahmood N."/>
            <person name="Shommy N.S."/>
        </authorList>
    </citation>
    <scope>NUCLEOTIDE SEQUENCE [LARGE SCALE GENOMIC DNA]</scope>
    <source>
        <strain evidence="3">cv. O-4</strain>
    </source>
</reference>
<keyword evidence="1" id="KW-0472">Membrane</keyword>
<organism evidence="2 3">
    <name type="scientific">Corchorus olitorius</name>
    <dbReference type="NCBI Taxonomy" id="93759"/>
    <lineage>
        <taxon>Eukaryota</taxon>
        <taxon>Viridiplantae</taxon>
        <taxon>Streptophyta</taxon>
        <taxon>Embryophyta</taxon>
        <taxon>Tracheophyta</taxon>
        <taxon>Spermatophyta</taxon>
        <taxon>Magnoliopsida</taxon>
        <taxon>eudicotyledons</taxon>
        <taxon>Gunneridae</taxon>
        <taxon>Pentapetalae</taxon>
        <taxon>rosids</taxon>
        <taxon>malvids</taxon>
        <taxon>Malvales</taxon>
        <taxon>Malvaceae</taxon>
        <taxon>Grewioideae</taxon>
        <taxon>Apeibeae</taxon>
        <taxon>Corchorus</taxon>
    </lineage>
</organism>
<dbReference type="Proteomes" id="UP000187203">
    <property type="component" value="Unassembled WGS sequence"/>
</dbReference>
<evidence type="ECO:0000313" key="3">
    <source>
        <dbReference type="Proteomes" id="UP000187203"/>
    </source>
</evidence>
<proteinExistence type="predicted"/>
<keyword evidence="3" id="KW-1185">Reference proteome</keyword>
<keyword evidence="1" id="KW-0812">Transmembrane</keyword>
<dbReference type="AlphaFoldDB" id="A0A1R3I4R9"/>
<accession>A0A1R3I4R9</accession>
<evidence type="ECO:0000256" key="1">
    <source>
        <dbReference type="SAM" id="Phobius"/>
    </source>
</evidence>
<gene>
    <name evidence="2" type="ORF">COLO4_25088</name>
</gene>
<keyword evidence="1" id="KW-1133">Transmembrane helix</keyword>
<dbReference type="EMBL" id="AWUE01018914">
    <property type="protein sequence ID" value="OMO77554.1"/>
    <property type="molecule type" value="Genomic_DNA"/>
</dbReference>
<protein>
    <submittedName>
        <fullName evidence="2">Uncharacterized protein</fullName>
    </submittedName>
</protein>
<feature type="transmembrane region" description="Helical" evidence="1">
    <location>
        <begin position="20"/>
        <end position="44"/>
    </location>
</feature>
<sequence length="47" mass="5345">MSRCSLGISMQSWQRLPMSLLNWICTYTPVLFLEIPGLCSLLVVTQD</sequence>